<sequence length="102" mass="11315">MFIRKSSRLRTVTIDDGSILSVADLPDADTRWVASRKQTVVLAVLHGLIDRDDALRRYGLSDDEFNSWCRASAARGKAALTVTALLQYRQPQSDQSTDTCAD</sequence>
<dbReference type="Gene3D" id="1.10.10.10">
    <property type="entry name" value="Winged helix-like DNA-binding domain superfamily/Winged helix DNA-binding domain"/>
    <property type="match status" value="1"/>
</dbReference>
<dbReference type="SUPFAM" id="SSF48295">
    <property type="entry name" value="TrpR-like"/>
    <property type="match status" value="1"/>
</dbReference>
<evidence type="ECO:0000313" key="2">
    <source>
        <dbReference type="Proteomes" id="UP000304880"/>
    </source>
</evidence>
<dbReference type="AlphaFoldDB" id="A0A5C4R5M0"/>
<organism evidence="1 2">
    <name type="scientific">Paracoccus haeundaensis</name>
    <dbReference type="NCBI Taxonomy" id="225362"/>
    <lineage>
        <taxon>Bacteria</taxon>
        <taxon>Pseudomonadati</taxon>
        <taxon>Pseudomonadota</taxon>
        <taxon>Alphaproteobacteria</taxon>
        <taxon>Rhodobacterales</taxon>
        <taxon>Paracoccaceae</taxon>
        <taxon>Paracoccus</taxon>
    </lineage>
</organism>
<name>A0A5C4R5M0_9RHOB</name>
<accession>A0A5C4R5M0</accession>
<dbReference type="Proteomes" id="UP000304880">
    <property type="component" value="Unassembled WGS sequence"/>
</dbReference>
<evidence type="ECO:0000313" key="1">
    <source>
        <dbReference type="EMBL" id="TNH39276.1"/>
    </source>
</evidence>
<reference evidence="1 2" key="1">
    <citation type="submission" date="2019-06" db="EMBL/GenBank/DDBJ databases">
        <authorList>
            <person name="Li J."/>
        </authorList>
    </citation>
    <scope>NUCLEOTIDE SEQUENCE [LARGE SCALE GENOMIC DNA]</scope>
    <source>
        <strain evidence="1 2">CGMCC 1.8012</strain>
    </source>
</reference>
<dbReference type="RefSeq" id="WP_139598750.1">
    <property type="nucleotide sequence ID" value="NZ_VDDC01000017.1"/>
</dbReference>
<comment type="caution">
    <text evidence="1">The sequence shown here is derived from an EMBL/GenBank/DDBJ whole genome shotgun (WGS) entry which is preliminary data.</text>
</comment>
<gene>
    <name evidence="1" type="ORF">FHD67_11220</name>
</gene>
<dbReference type="GO" id="GO:0043565">
    <property type="term" value="F:sequence-specific DNA binding"/>
    <property type="evidence" value="ECO:0007669"/>
    <property type="project" value="InterPro"/>
</dbReference>
<protein>
    <submittedName>
        <fullName evidence="1">DUF1153 domain-containing protein</fullName>
    </submittedName>
</protein>
<dbReference type="InterPro" id="IPR010921">
    <property type="entry name" value="Trp_repressor/repl_initiator"/>
</dbReference>
<dbReference type="EMBL" id="VDDC01000017">
    <property type="protein sequence ID" value="TNH39276.1"/>
    <property type="molecule type" value="Genomic_DNA"/>
</dbReference>
<proteinExistence type="predicted"/>
<dbReference type="InterPro" id="IPR009534">
    <property type="entry name" value="DUF1153"/>
</dbReference>
<dbReference type="Pfam" id="PF06627">
    <property type="entry name" value="DUF1153"/>
    <property type="match status" value="1"/>
</dbReference>
<dbReference type="InterPro" id="IPR036388">
    <property type="entry name" value="WH-like_DNA-bd_sf"/>
</dbReference>
<keyword evidence="2" id="KW-1185">Reference proteome</keyword>